<dbReference type="Pfam" id="PF08797">
    <property type="entry name" value="HIRAN"/>
    <property type="match status" value="1"/>
</dbReference>
<accession>A0A6G7WGH1</accession>
<dbReference type="GO" id="GO:0008270">
    <property type="term" value="F:zinc ion binding"/>
    <property type="evidence" value="ECO:0007669"/>
    <property type="project" value="InterPro"/>
</dbReference>
<evidence type="ECO:0000256" key="2">
    <source>
        <dbReference type="ARBA" id="ARBA00022801"/>
    </source>
</evidence>
<evidence type="ECO:0000256" key="1">
    <source>
        <dbReference type="ARBA" id="ARBA00022723"/>
    </source>
</evidence>
<keyword evidence="1" id="KW-0479">Metal-binding</keyword>
<dbReference type="Gene3D" id="3.30.70.2330">
    <property type="match status" value="1"/>
</dbReference>
<dbReference type="EMBL" id="CP049889">
    <property type="protein sequence ID" value="QIK51385.1"/>
    <property type="molecule type" value="Genomic_DNA"/>
</dbReference>
<evidence type="ECO:0000313" key="6">
    <source>
        <dbReference type="Proteomes" id="UP000501830"/>
    </source>
</evidence>
<dbReference type="Proteomes" id="UP000501830">
    <property type="component" value="Chromosome"/>
</dbReference>
<dbReference type="SMART" id="SM00910">
    <property type="entry name" value="HIRAN"/>
    <property type="match status" value="1"/>
</dbReference>
<sequence length="658" mass="77054">MANQESIYHILLKQREENPALPYVFQDIETAGREDTLFILLSEGVPYSQKEDMARECCDVLEQAMRTGEQEKLAQFLVEHPIRMFFIELRERLRVLVETGAFTQIDLHDFGMNLARNSQQAELVKLGIILLGFYPHDLTLKIFKVLGYHSDFTIYVSESIHHAHFHQNEILFDLVQHTAGYGRLAALFQLKPVTTEQQQWIVKHGVKSTMLSSIYVNVALQKTDIRRYLFETEIDAANYQDFMYIIAYQEQIEQKSLASEALTFMEKLVENREFANTFIDQAALVTIWLKVIDSWKYDYHYLDSQTKATDKLNSYWNYRFDRYEKLIRTIEVYLNKPKWEHTLLKEMRNPGETDYLVVNALQFLELKPNFRNFGSLLTRNPLGLNLLDFFLVHYPEIYFQDASDYLFSLVSEQLFELPLLFSEETEPDSSDLVKINMWLEALVKNMIEKDFFDIEWCIKLLNYYQPKLRRYALLVLRKYADEWEDDETVLTALETLNEIEENKKNKRLISRLLYTEIGTQKEIKYLPLLTPVEQEVASDIVILGTKIVGTDFVDLTAVEENVKKGKVLQLVREPDNAYDPHAIAVTFDDGFILGYIPRNDNNILAALMDNDEILFARFESEDLDDEDIKISVMLRKKNRPPFPDKTTGGNIVPFPQKR</sequence>
<protein>
    <recommendedName>
        <fullName evidence="4">HIRAN domain-containing protein</fullName>
    </recommendedName>
</protein>
<organism evidence="5 6">
    <name type="scientific">Jeotgalibaca porci</name>
    <dbReference type="NCBI Taxonomy" id="1868793"/>
    <lineage>
        <taxon>Bacteria</taxon>
        <taxon>Bacillati</taxon>
        <taxon>Bacillota</taxon>
        <taxon>Bacilli</taxon>
        <taxon>Lactobacillales</taxon>
        <taxon>Carnobacteriaceae</taxon>
        <taxon>Jeotgalibaca</taxon>
    </lineage>
</organism>
<feature type="domain" description="HIRAN" evidence="4">
    <location>
        <begin position="540"/>
        <end position="640"/>
    </location>
</feature>
<gene>
    <name evidence="5" type="ORF">G7058_04515</name>
</gene>
<dbReference type="RefSeq" id="WP_166062440.1">
    <property type="nucleotide sequence ID" value="NZ_CP049889.1"/>
</dbReference>
<dbReference type="GO" id="GO:0016818">
    <property type="term" value="F:hydrolase activity, acting on acid anhydrides, in phosphorus-containing anhydrides"/>
    <property type="evidence" value="ECO:0007669"/>
    <property type="project" value="InterPro"/>
</dbReference>
<dbReference type="GeneID" id="94552530"/>
<feature type="region of interest" description="Disordered" evidence="3">
    <location>
        <begin position="639"/>
        <end position="658"/>
    </location>
</feature>
<keyword evidence="6" id="KW-1185">Reference proteome</keyword>
<keyword evidence="2" id="KW-0378">Hydrolase</keyword>
<dbReference type="GO" id="GO:0003676">
    <property type="term" value="F:nucleic acid binding"/>
    <property type="evidence" value="ECO:0007669"/>
    <property type="project" value="InterPro"/>
</dbReference>
<dbReference type="AlphaFoldDB" id="A0A6G7WGH1"/>
<name>A0A6G7WGH1_9LACT</name>
<dbReference type="InterPro" id="IPR014905">
    <property type="entry name" value="HIRAN"/>
</dbReference>
<evidence type="ECO:0000259" key="4">
    <source>
        <dbReference type="SMART" id="SM00910"/>
    </source>
</evidence>
<evidence type="ECO:0000256" key="3">
    <source>
        <dbReference type="SAM" id="MobiDB-lite"/>
    </source>
</evidence>
<evidence type="ECO:0000313" key="5">
    <source>
        <dbReference type="EMBL" id="QIK51385.1"/>
    </source>
</evidence>
<dbReference type="KEGG" id="jpo:G7058_04515"/>
<reference evidence="5 6" key="1">
    <citation type="journal article" date="2017" name="Int. J. Syst. Evol. Microbiol.">
        <title>Jeotgalibaca porci sp. nov. and Jeotgalibaca arthritidis sp. nov., isolated from pigs, and emended description of the genus Jeotgalibaca.</title>
        <authorList>
            <person name="Zamora L."/>
            <person name="Perez-Sancho M."/>
            <person name="Dominguez L."/>
            <person name="Fernandez-Garayzabal J.F."/>
            <person name="Vela A.I."/>
        </authorList>
    </citation>
    <scope>NUCLEOTIDE SEQUENCE [LARGE SCALE GENOMIC DNA]</scope>
    <source>
        <strain evidence="5 6">CCUG 69148</strain>
    </source>
</reference>
<proteinExistence type="predicted"/>